<protein>
    <submittedName>
        <fullName evidence="3">Uncharacterized protein</fullName>
    </submittedName>
</protein>
<evidence type="ECO:0000313" key="3">
    <source>
        <dbReference type="EMBL" id="OWP04297.1"/>
    </source>
</evidence>
<evidence type="ECO:0000313" key="4">
    <source>
        <dbReference type="Proteomes" id="UP000242519"/>
    </source>
</evidence>
<feature type="chain" id="PRO_5013256630" evidence="2">
    <location>
        <begin position="26"/>
        <end position="108"/>
    </location>
</feature>
<comment type="caution">
    <text evidence="3">The sequence shown here is derived from an EMBL/GenBank/DDBJ whole genome shotgun (WGS) entry which is preliminary data.</text>
</comment>
<name>A0A218Z881_9HELO</name>
<keyword evidence="2" id="KW-0732">Signal</keyword>
<feature type="region of interest" description="Disordered" evidence="1">
    <location>
        <begin position="56"/>
        <end position="84"/>
    </location>
</feature>
<proteinExistence type="predicted"/>
<dbReference type="Proteomes" id="UP000242519">
    <property type="component" value="Unassembled WGS sequence"/>
</dbReference>
<evidence type="ECO:0000256" key="2">
    <source>
        <dbReference type="SAM" id="SignalP"/>
    </source>
</evidence>
<evidence type="ECO:0000256" key="1">
    <source>
        <dbReference type="SAM" id="MobiDB-lite"/>
    </source>
</evidence>
<organism evidence="3 4">
    <name type="scientific">Diplocarpon coronariae</name>
    <dbReference type="NCBI Taxonomy" id="2795749"/>
    <lineage>
        <taxon>Eukaryota</taxon>
        <taxon>Fungi</taxon>
        <taxon>Dikarya</taxon>
        <taxon>Ascomycota</taxon>
        <taxon>Pezizomycotina</taxon>
        <taxon>Leotiomycetes</taxon>
        <taxon>Helotiales</taxon>
        <taxon>Drepanopezizaceae</taxon>
        <taxon>Diplocarpon</taxon>
    </lineage>
</organism>
<sequence length="108" mass="10919">MLFSSRTLFAIMAILLSSFTRLALSSSVNTTASYPPYSTYAPATLTTSSYTYVPTGTSNGNGTSASNSSVPVSPTSPPVTDSAASSLKEAGYGTAGLAVFLAFAVASL</sequence>
<feature type="signal peptide" evidence="2">
    <location>
        <begin position="1"/>
        <end position="25"/>
    </location>
</feature>
<accession>A0A218Z881</accession>
<dbReference type="EMBL" id="MZNU01000116">
    <property type="protein sequence ID" value="OWP04297.1"/>
    <property type="molecule type" value="Genomic_DNA"/>
</dbReference>
<dbReference type="AlphaFoldDB" id="A0A218Z881"/>
<dbReference type="InParanoid" id="A0A218Z881"/>
<gene>
    <name evidence="3" type="ORF">B2J93_9365</name>
</gene>
<reference evidence="3 4" key="1">
    <citation type="submission" date="2017-04" db="EMBL/GenBank/DDBJ databases">
        <title>Draft genome sequence of Marssonina coronaria NL1: causal agent of apple blotch.</title>
        <authorList>
            <person name="Cheng Q."/>
        </authorList>
    </citation>
    <scope>NUCLEOTIDE SEQUENCE [LARGE SCALE GENOMIC DNA]</scope>
    <source>
        <strain evidence="3 4">NL1</strain>
    </source>
</reference>
<keyword evidence="4" id="KW-1185">Reference proteome</keyword>